<proteinExistence type="predicted"/>
<evidence type="ECO:0000313" key="2">
    <source>
        <dbReference type="Proteomes" id="UP000183687"/>
    </source>
</evidence>
<comment type="caution">
    <text evidence="1">The sequence shown here is derived from an EMBL/GenBank/DDBJ whole genome shotgun (WGS) entry which is preliminary data.</text>
</comment>
<accession>A0AB38A7D3</accession>
<reference evidence="1 2" key="1">
    <citation type="submission" date="2016-10" db="EMBL/GenBank/DDBJ databases">
        <authorList>
            <person name="Varghese N."/>
            <person name="Submissions S."/>
        </authorList>
    </citation>
    <scope>NUCLEOTIDE SEQUENCE [LARGE SCALE GENOMIC DNA]</scope>
    <source>
        <strain evidence="1 2">DSM 20586</strain>
    </source>
</reference>
<sequence length="87" mass="9086">MSAIAPTSTNTWTVRAVRKALASKLAQAQPGKKIMVGDKDTVRFVLGVPGSKPLIVFGVNPSTATDAEGAAGNDPTIDWKFVSCRGL</sequence>
<evidence type="ECO:0000313" key="1">
    <source>
        <dbReference type="EMBL" id="SEB86350.1"/>
    </source>
</evidence>
<dbReference type="RefSeq" id="WP_057001919.1">
    <property type="nucleotide sequence ID" value="NZ_FNSH01000001.1"/>
</dbReference>
<name>A0AB38A7D3_9ACTN</name>
<protein>
    <submittedName>
        <fullName evidence="1">Uncharacterized protein</fullName>
    </submittedName>
</protein>
<gene>
    <name evidence="1" type="ORF">SAMN04489746_1190</name>
</gene>
<dbReference type="Proteomes" id="UP000183687">
    <property type="component" value="Unassembled WGS sequence"/>
</dbReference>
<organism evidence="1 2">
    <name type="scientific">Atopobium minutum</name>
    <dbReference type="NCBI Taxonomy" id="1381"/>
    <lineage>
        <taxon>Bacteria</taxon>
        <taxon>Bacillati</taxon>
        <taxon>Actinomycetota</taxon>
        <taxon>Coriobacteriia</taxon>
        <taxon>Coriobacteriales</taxon>
        <taxon>Atopobiaceae</taxon>
        <taxon>Atopobium</taxon>
    </lineage>
</organism>
<dbReference type="AlphaFoldDB" id="A0AB38A7D3"/>
<dbReference type="EMBL" id="FNSH01000001">
    <property type="protein sequence ID" value="SEB86350.1"/>
    <property type="molecule type" value="Genomic_DNA"/>
</dbReference>